<gene>
    <name evidence="1" type="ORF">S01H4_65137</name>
</gene>
<accession>X1DQ20</accession>
<name>X1DQ20_9ZZZZ</name>
<organism evidence="1">
    <name type="scientific">marine sediment metagenome</name>
    <dbReference type="NCBI Taxonomy" id="412755"/>
    <lineage>
        <taxon>unclassified sequences</taxon>
        <taxon>metagenomes</taxon>
        <taxon>ecological metagenomes</taxon>
    </lineage>
</organism>
<protein>
    <submittedName>
        <fullName evidence="1">Uncharacterized protein</fullName>
    </submittedName>
</protein>
<reference evidence="1" key="1">
    <citation type="journal article" date="2014" name="Front. Microbiol.">
        <title>High frequency of phylogenetically diverse reductive dehalogenase-homologous genes in deep subseafloor sedimentary metagenomes.</title>
        <authorList>
            <person name="Kawai M."/>
            <person name="Futagami T."/>
            <person name="Toyoda A."/>
            <person name="Takaki Y."/>
            <person name="Nishi S."/>
            <person name="Hori S."/>
            <person name="Arai W."/>
            <person name="Tsubouchi T."/>
            <person name="Morono Y."/>
            <person name="Uchiyama I."/>
            <person name="Ito T."/>
            <person name="Fujiyama A."/>
            <person name="Inagaki F."/>
            <person name="Takami H."/>
        </authorList>
    </citation>
    <scope>NUCLEOTIDE SEQUENCE</scope>
    <source>
        <strain evidence="1">Expedition CK06-06</strain>
    </source>
</reference>
<feature type="non-terminal residue" evidence="1">
    <location>
        <position position="1"/>
    </location>
</feature>
<proteinExistence type="predicted"/>
<comment type="caution">
    <text evidence="1">The sequence shown here is derived from an EMBL/GenBank/DDBJ whole genome shotgun (WGS) entry which is preliminary data.</text>
</comment>
<dbReference type="EMBL" id="BART01039747">
    <property type="protein sequence ID" value="GAH23071.1"/>
    <property type="molecule type" value="Genomic_DNA"/>
</dbReference>
<dbReference type="AlphaFoldDB" id="X1DQ20"/>
<evidence type="ECO:0000313" key="1">
    <source>
        <dbReference type="EMBL" id="GAH23071.1"/>
    </source>
</evidence>
<sequence>ERGYALPLKILRDTHENFIDEIRVFLEKYDKLGAKINKYIQYVEKEWR</sequence>